<feature type="domain" description="Right handed beta helix" evidence="2">
    <location>
        <begin position="269"/>
        <end position="334"/>
    </location>
</feature>
<evidence type="ECO:0000256" key="1">
    <source>
        <dbReference type="SAM" id="SignalP"/>
    </source>
</evidence>
<reference evidence="3" key="1">
    <citation type="submission" date="2023-07" db="EMBL/GenBank/DDBJ databases">
        <title>Ureibacillus sp. isolated from freshwater well.</title>
        <authorList>
            <person name="Kirdat K."/>
            <person name="Bhatt A."/>
            <person name="Teware R."/>
            <person name="Bhavsar Y."/>
            <person name="Yadav A."/>
        </authorList>
    </citation>
    <scope>NUCLEOTIDE SEQUENCE</scope>
    <source>
        <strain evidence="3">BA0131</strain>
    </source>
</reference>
<dbReference type="InterPro" id="IPR012334">
    <property type="entry name" value="Pectin_lyas_fold"/>
</dbReference>
<name>A0ABT8GU74_9BACL</name>
<dbReference type="Gene3D" id="2.160.20.10">
    <property type="entry name" value="Single-stranded right-handed beta-helix, Pectin lyase-like"/>
    <property type="match status" value="1"/>
</dbReference>
<comment type="caution">
    <text evidence="3">The sequence shown here is derived from an EMBL/GenBank/DDBJ whole genome shotgun (WGS) entry which is preliminary data.</text>
</comment>
<dbReference type="SMART" id="SM00710">
    <property type="entry name" value="PbH1"/>
    <property type="match status" value="6"/>
</dbReference>
<dbReference type="InterPro" id="IPR011050">
    <property type="entry name" value="Pectin_lyase_fold/virulence"/>
</dbReference>
<dbReference type="EMBL" id="JAUHTQ010000014">
    <property type="protein sequence ID" value="MDN4494965.1"/>
    <property type="molecule type" value="Genomic_DNA"/>
</dbReference>
<feature type="signal peptide" evidence="1">
    <location>
        <begin position="1"/>
        <end position="21"/>
    </location>
</feature>
<keyword evidence="4" id="KW-1185">Reference proteome</keyword>
<evidence type="ECO:0000259" key="2">
    <source>
        <dbReference type="Pfam" id="PF13229"/>
    </source>
</evidence>
<protein>
    <submittedName>
        <fullName evidence="3">Right-handed parallel beta-helix repeat-containing protein</fullName>
    </submittedName>
</protein>
<sequence length="410" mass="46548">MQKFLLTLFVLTMWFFFPANSIEANTETYTISPDSETYNRNFMNQSSYNKYSKHYFLIRSYLEQLEESGGGTLVLEKGTYTVSNVLFVPSDVTIKLEDGAKIVNGDETGTKNDANKSIFQFIRPSLAKKEHVHGKYEGEKNISIIGTGTATIDLNFEKDGIGIIAGHNKNIRIENINFINMYSGHFIEVDATENAIISNNKFKNSKPSPTLIKEAINIDTPDKLTNGWSSKWSKFDKTPNHNVTIENNVFYDLDRAIGTHKYSGGKYHDHIIIRNNKIEKMREDAIRVLNWSNATIENNLFKNVAPGKYNANSGILASGAINPTFRNNIFEDIPRAMQFVAWKNSDSGSEYDVTYNELSEENKKALTTNGIFHYVEDFIRINPHSMLVDKGETEFIPVQTTYSSFIKRGL</sequence>
<evidence type="ECO:0000313" key="3">
    <source>
        <dbReference type="EMBL" id="MDN4494965.1"/>
    </source>
</evidence>
<dbReference type="RefSeq" id="WP_301139284.1">
    <property type="nucleotide sequence ID" value="NZ_JAUHTQ010000014.1"/>
</dbReference>
<dbReference type="Pfam" id="PF13229">
    <property type="entry name" value="Beta_helix"/>
    <property type="match status" value="1"/>
</dbReference>
<evidence type="ECO:0000313" key="4">
    <source>
        <dbReference type="Proteomes" id="UP001172743"/>
    </source>
</evidence>
<proteinExistence type="predicted"/>
<gene>
    <name evidence="3" type="ORF">QYB95_15530</name>
</gene>
<feature type="chain" id="PRO_5045802558" evidence="1">
    <location>
        <begin position="22"/>
        <end position="410"/>
    </location>
</feature>
<dbReference type="InterPro" id="IPR039448">
    <property type="entry name" value="Beta_helix"/>
</dbReference>
<dbReference type="InterPro" id="IPR006626">
    <property type="entry name" value="PbH1"/>
</dbReference>
<organism evidence="3 4">
    <name type="scientific">Ureibacillus aquaedulcis</name>
    <dbReference type="NCBI Taxonomy" id="3058421"/>
    <lineage>
        <taxon>Bacteria</taxon>
        <taxon>Bacillati</taxon>
        <taxon>Bacillota</taxon>
        <taxon>Bacilli</taxon>
        <taxon>Bacillales</taxon>
        <taxon>Caryophanaceae</taxon>
        <taxon>Ureibacillus</taxon>
    </lineage>
</organism>
<keyword evidence="1" id="KW-0732">Signal</keyword>
<dbReference type="SUPFAM" id="SSF51126">
    <property type="entry name" value="Pectin lyase-like"/>
    <property type="match status" value="1"/>
</dbReference>
<dbReference type="Proteomes" id="UP001172743">
    <property type="component" value="Unassembled WGS sequence"/>
</dbReference>
<accession>A0ABT8GU74</accession>